<dbReference type="Gene3D" id="1.10.20.10">
    <property type="entry name" value="Histone, subunit A"/>
    <property type="match status" value="1"/>
</dbReference>
<keyword evidence="2" id="KW-0805">Transcription regulation</keyword>
<dbReference type="SUPFAM" id="SSF47113">
    <property type="entry name" value="Histone-fold"/>
    <property type="match status" value="1"/>
</dbReference>
<feature type="domain" description="Transcription factor CBF/NF-Y/archaeal histone" evidence="4">
    <location>
        <begin position="29"/>
        <end position="93"/>
    </location>
</feature>
<name>A0ABD1KZH8_9FABA</name>
<dbReference type="PANTHER" id="PTHR11064:SF196">
    <property type="entry name" value="NUCLEAR TRANSCRIPTION FACTOR Y SUBUNIT B-6"/>
    <property type="match status" value="1"/>
</dbReference>
<evidence type="ECO:0000256" key="2">
    <source>
        <dbReference type="ARBA" id="ARBA00023015"/>
    </source>
</evidence>
<dbReference type="PRINTS" id="PR00615">
    <property type="entry name" value="CCAATSUBUNTA"/>
</dbReference>
<dbReference type="Pfam" id="PF00808">
    <property type="entry name" value="CBFD_NFYB_HMF"/>
    <property type="match status" value="1"/>
</dbReference>
<evidence type="ECO:0000256" key="3">
    <source>
        <dbReference type="ARBA" id="ARBA00023163"/>
    </source>
</evidence>
<dbReference type="InterPro" id="IPR009072">
    <property type="entry name" value="Histone-fold"/>
</dbReference>
<evidence type="ECO:0000313" key="6">
    <source>
        <dbReference type="Proteomes" id="UP001603857"/>
    </source>
</evidence>
<dbReference type="PANTHER" id="PTHR11064">
    <property type="entry name" value="CCAAT-BINDING TRANSCRIPTION FACTOR-RELATED"/>
    <property type="match status" value="1"/>
</dbReference>
<dbReference type="AlphaFoldDB" id="A0ABD1KZH8"/>
<proteinExistence type="inferred from homology"/>
<dbReference type="CDD" id="cd22907">
    <property type="entry name" value="HFD_NFYB"/>
    <property type="match status" value="1"/>
</dbReference>
<dbReference type="EMBL" id="JBGMDY010000011">
    <property type="protein sequence ID" value="KAL2316678.1"/>
    <property type="molecule type" value="Genomic_DNA"/>
</dbReference>
<dbReference type="InterPro" id="IPR003958">
    <property type="entry name" value="CBFA_NFYB_domain"/>
</dbReference>
<comment type="similarity">
    <text evidence="1">Belongs to the NFYB/HAP3 subunit family.</text>
</comment>
<gene>
    <name evidence="5" type="ORF">Fmac_030554</name>
</gene>
<organism evidence="5 6">
    <name type="scientific">Flemingia macrophylla</name>
    <dbReference type="NCBI Taxonomy" id="520843"/>
    <lineage>
        <taxon>Eukaryota</taxon>
        <taxon>Viridiplantae</taxon>
        <taxon>Streptophyta</taxon>
        <taxon>Embryophyta</taxon>
        <taxon>Tracheophyta</taxon>
        <taxon>Spermatophyta</taxon>
        <taxon>Magnoliopsida</taxon>
        <taxon>eudicotyledons</taxon>
        <taxon>Gunneridae</taxon>
        <taxon>Pentapetalae</taxon>
        <taxon>rosids</taxon>
        <taxon>fabids</taxon>
        <taxon>Fabales</taxon>
        <taxon>Fabaceae</taxon>
        <taxon>Papilionoideae</taxon>
        <taxon>50 kb inversion clade</taxon>
        <taxon>NPAAA clade</taxon>
        <taxon>indigoferoid/millettioid clade</taxon>
        <taxon>Phaseoleae</taxon>
        <taxon>Flemingia</taxon>
    </lineage>
</organism>
<evidence type="ECO:0000256" key="1">
    <source>
        <dbReference type="ARBA" id="ARBA00009053"/>
    </source>
</evidence>
<evidence type="ECO:0000313" key="5">
    <source>
        <dbReference type="EMBL" id="KAL2316678.1"/>
    </source>
</evidence>
<protein>
    <recommendedName>
        <fullName evidence="4">Transcription factor CBF/NF-Y/archaeal histone domain-containing protein</fullName>
    </recommendedName>
</protein>
<reference evidence="5 6" key="1">
    <citation type="submission" date="2024-08" db="EMBL/GenBank/DDBJ databases">
        <title>Insights into the chromosomal genome structure of Flemingia macrophylla.</title>
        <authorList>
            <person name="Ding Y."/>
            <person name="Zhao Y."/>
            <person name="Bi W."/>
            <person name="Wu M."/>
            <person name="Zhao G."/>
            <person name="Gong Y."/>
            <person name="Li W."/>
            <person name="Zhang P."/>
        </authorList>
    </citation>
    <scope>NUCLEOTIDE SEQUENCE [LARGE SCALE GENOMIC DNA]</scope>
    <source>
        <strain evidence="5">DYQJB</strain>
        <tissue evidence="5">Leaf</tissue>
    </source>
</reference>
<evidence type="ECO:0000259" key="4">
    <source>
        <dbReference type="Pfam" id="PF00808"/>
    </source>
</evidence>
<keyword evidence="6" id="KW-1185">Reference proteome</keyword>
<comment type="caution">
    <text evidence="5">The sequence shown here is derived from an EMBL/GenBank/DDBJ whole genome shotgun (WGS) entry which is preliminary data.</text>
</comment>
<sequence length="177" mass="20049">MCAWRMLESKGEGSEQQKQQEVGVKDNRYLPNACVQRIMRKVLPEHAKVSEESKEKIAKCATEFISFITVEANHYCQQEQRRTITAEDLIQALKSLAFGVYAKLLVFYLHRYREQQQEQGGNRVPHRAAAAQLVPTVANVVNDALLPPFVSFQNPTMADDGSINIGANANNVYYIYI</sequence>
<dbReference type="InterPro" id="IPR027113">
    <property type="entry name" value="Transc_fact_NFYB/HAP3"/>
</dbReference>
<dbReference type="Proteomes" id="UP001603857">
    <property type="component" value="Unassembled WGS sequence"/>
</dbReference>
<keyword evidence="3" id="KW-0804">Transcription</keyword>
<accession>A0ABD1KZH8</accession>